<dbReference type="AlphaFoldDB" id="X1IW26"/>
<comment type="caution">
    <text evidence="1">The sequence shown here is derived from an EMBL/GenBank/DDBJ whole genome shotgun (WGS) entry which is preliminary data.</text>
</comment>
<gene>
    <name evidence="1" type="ORF">S03H2_63564</name>
</gene>
<protein>
    <submittedName>
        <fullName evidence="1">Uncharacterized protein</fullName>
    </submittedName>
</protein>
<accession>X1IW26</accession>
<name>X1IW26_9ZZZZ</name>
<evidence type="ECO:0000313" key="1">
    <source>
        <dbReference type="EMBL" id="GAH85922.1"/>
    </source>
</evidence>
<reference evidence="1" key="1">
    <citation type="journal article" date="2014" name="Front. Microbiol.">
        <title>High frequency of phylogenetically diverse reductive dehalogenase-homologous genes in deep subseafloor sedimentary metagenomes.</title>
        <authorList>
            <person name="Kawai M."/>
            <person name="Futagami T."/>
            <person name="Toyoda A."/>
            <person name="Takaki Y."/>
            <person name="Nishi S."/>
            <person name="Hori S."/>
            <person name="Arai W."/>
            <person name="Tsubouchi T."/>
            <person name="Morono Y."/>
            <person name="Uchiyama I."/>
            <person name="Ito T."/>
            <person name="Fujiyama A."/>
            <person name="Inagaki F."/>
            <person name="Takami H."/>
        </authorList>
    </citation>
    <scope>NUCLEOTIDE SEQUENCE</scope>
    <source>
        <strain evidence="1">Expedition CK06-06</strain>
    </source>
</reference>
<proteinExistence type="predicted"/>
<feature type="non-terminal residue" evidence="1">
    <location>
        <position position="1"/>
    </location>
</feature>
<organism evidence="1">
    <name type="scientific">marine sediment metagenome</name>
    <dbReference type="NCBI Taxonomy" id="412755"/>
    <lineage>
        <taxon>unclassified sequences</taxon>
        <taxon>metagenomes</taxon>
        <taxon>ecological metagenomes</taxon>
    </lineage>
</organism>
<sequence length="35" mass="4248">ESCEYLIELFRISLQPDARKEMLDMLDSRFKRGEK</sequence>
<dbReference type="EMBL" id="BARU01041202">
    <property type="protein sequence ID" value="GAH85922.1"/>
    <property type="molecule type" value="Genomic_DNA"/>
</dbReference>